<feature type="signal peptide" evidence="1">
    <location>
        <begin position="1"/>
        <end position="19"/>
    </location>
</feature>
<dbReference type="RefSeq" id="WP_134437230.1">
    <property type="nucleotide sequence ID" value="NZ_AP028867.1"/>
</dbReference>
<dbReference type="Gene3D" id="3.40.1420.30">
    <property type="match status" value="1"/>
</dbReference>
<dbReference type="STRING" id="1121485.GCA_000426485_01984"/>
<comment type="caution">
    <text evidence="3">The sequence shown here is derived from an EMBL/GenBank/DDBJ whole genome shotgun (WGS) entry which is preliminary data.</text>
</comment>
<reference evidence="3 4" key="1">
    <citation type="submission" date="2019-03" db="EMBL/GenBank/DDBJ databases">
        <title>San Antonio Military Medical Center submission to MRSN (WRAIR), pending publication.</title>
        <authorList>
            <person name="Blyth D.M."/>
            <person name="Mccarthy S.L."/>
            <person name="Schall S.E."/>
            <person name="Stam J.A."/>
            <person name="Ong A.C."/>
            <person name="Mcgann P.T."/>
        </authorList>
    </citation>
    <scope>NUCLEOTIDE SEQUENCE [LARGE SCALE GENOMIC DNA]</scope>
    <source>
        <strain evidence="3 4">MRSN571793</strain>
    </source>
</reference>
<sequence length="152" mass="17451">MKRLLFLFLALSLVTGAFAGRWGRMTEIKANDLPQASKNIISKYFKGLSNVSFAGEWPDNYGVHLNGDYKLNFYKDGSLKEAEAKYKSLPMGILKELPREVHSYIESKYGKWSLKEVEVKRTRIEVELENGNLEAKLKFDRSGKLLKEKIDD</sequence>
<proteinExistence type="predicted"/>
<dbReference type="InterPro" id="IPR021533">
    <property type="entry name" value="PepSY-like"/>
</dbReference>
<evidence type="ECO:0000313" key="3">
    <source>
        <dbReference type="EMBL" id="TFD93706.1"/>
    </source>
</evidence>
<organism evidence="3 4">
    <name type="scientific">Dysgonomonas capnocytophagoides</name>
    <dbReference type="NCBI Taxonomy" id="45254"/>
    <lineage>
        <taxon>Bacteria</taxon>
        <taxon>Pseudomonadati</taxon>
        <taxon>Bacteroidota</taxon>
        <taxon>Bacteroidia</taxon>
        <taxon>Bacteroidales</taxon>
        <taxon>Dysgonomonadaceae</taxon>
        <taxon>Dysgonomonas</taxon>
    </lineage>
</organism>
<evidence type="ECO:0000313" key="4">
    <source>
        <dbReference type="Proteomes" id="UP000297861"/>
    </source>
</evidence>
<name>A0A4Y8KVI2_9BACT</name>
<keyword evidence="1" id="KW-0732">Signal</keyword>
<dbReference type="AlphaFoldDB" id="A0A4Y8KVI2"/>
<gene>
    <name evidence="3" type="ORF">E2605_16245</name>
</gene>
<feature type="domain" description="Putative beta-lactamase-inhibitor-like PepSY-like" evidence="2">
    <location>
        <begin position="60"/>
        <end position="147"/>
    </location>
</feature>
<feature type="chain" id="PRO_5021472508" description="Putative beta-lactamase-inhibitor-like PepSY-like domain-containing protein" evidence="1">
    <location>
        <begin position="20"/>
        <end position="152"/>
    </location>
</feature>
<dbReference type="OrthoDB" id="710080at2"/>
<dbReference type="Pfam" id="PF11396">
    <property type="entry name" value="PepSY_like"/>
    <property type="match status" value="1"/>
</dbReference>
<evidence type="ECO:0000259" key="2">
    <source>
        <dbReference type="Pfam" id="PF11396"/>
    </source>
</evidence>
<dbReference type="Proteomes" id="UP000297861">
    <property type="component" value="Unassembled WGS sequence"/>
</dbReference>
<evidence type="ECO:0000256" key="1">
    <source>
        <dbReference type="SAM" id="SignalP"/>
    </source>
</evidence>
<accession>A0A4Y8KVI2</accession>
<keyword evidence="4" id="KW-1185">Reference proteome</keyword>
<protein>
    <recommendedName>
        <fullName evidence="2">Putative beta-lactamase-inhibitor-like PepSY-like domain-containing protein</fullName>
    </recommendedName>
</protein>
<dbReference type="EMBL" id="SOML01000012">
    <property type="protein sequence ID" value="TFD93706.1"/>
    <property type="molecule type" value="Genomic_DNA"/>
</dbReference>
<dbReference type="SUPFAM" id="SSF160574">
    <property type="entry name" value="BT0923-like"/>
    <property type="match status" value="1"/>
</dbReference>